<dbReference type="EC" id="4.3.1.19" evidence="8"/>
<comment type="cofactor">
    <cofactor evidence="3">
        <name>Mn(2+)</name>
        <dbReference type="ChEBI" id="CHEBI:29035"/>
    </cofactor>
</comment>
<keyword evidence="5" id="KW-0460">Magnesium</keyword>
<comment type="caution">
    <text evidence="8">The sequence shown here is derived from an EMBL/GenBank/DDBJ whole genome shotgun (WGS) entry which is preliminary data.</text>
</comment>
<dbReference type="PANTHER" id="PTHR43050">
    <property type="entry name" value="SERINE / THREONINE RACEMASE FAMILY MEMBER"/>
    <property type="match status" value="1"/>
</dbReference>
<comment type="cofactor">
    <cofactor evidence="4">
        <name>Mg(2+)</name>
        <dbReference type="ChEBI" id="CHEBI:18420"/>
    </cofactor>
</comment>
<accession>A0ABU0JK38</accession>
<dbReference type="InterPro" id="IPR036052">
    <property type="entry name" value="TrpB-like_PALP_sf"/>
</dbReference>
<dbReference type="Gene3D" id="3.40.50.1100">
    <property type="match status" value="2"/>
</dbReference>
<dbReference type="PANTHER" id="PTHR43050:SF1">
    <property type="entry name" value="SERINE RACEMASE"/>
    <property type="match status" value="1"/>
</dbReference>
<reference evidence="8 9" key="1">
    <citation type="submission" date="2023-07" db="EMBL/GenBank/DDBJ databases">
        <title>Genomic Encyclopedia of Type Strains, Phase IV (KMG-IV): sequencing the most valuable type-strain genomes for metagenomic binning, comparative biology and taxonomic classification.</title>
        <authorList>
            <person name="Goeker M."/>
        </authorList>
    </citation>
    <scope>NUCLEOTIDE SEQUENCE [LARGE SCALE GENOMIC DNA]</scope>
    <source>
        <strain evidence="8 9">DSM 19619</strain>
    </source>
</reference>
<dbReference type="PROSITE" id="PS00165">
    <property type="entry name" value="DEHYDRATASE_SER_THR"/>
    <property type="match status" value="1"/>
</dbReference>
<gene>
    <name evidence="8" type="ORF">QO011_006660</name>
</gene>
<feature type="domain" description="Tryptophan synthase beta chain-like PALP" evidence="7">
    <location>
        <begin position="22"/>
        <end position="312"/>
    </location>
</feature>
<proteinExistence type="predicted"/>
<comment type="cofactor">
    <cofactor evidence="1">
        <name>Ca(2+)</name>
        <dbReference type="ChEBI" id="CHEBI:29108"/>
    </cofactor>
</comment>
<dbReference type="Proteomes" id="UP001242480">
    <property type="component" value="Unassembled WGS sequence"/>
</dbReference>
<protein>
    <submittedName>
        <fullName evidence="8">Threonine dehydratase</fullName>
        <ecNumber evidence="8">4.3.1.19</ecNumber>
    </submittedName>
</protein>
<evidence type="ECO:0000259" key="7">
    <source>
        <dbReference type="Pfam" id="PF00291"/>
    </source>
</evidence>
<evidence type="ECO:0000256" key="6">
    <source>
        <dbReference type="ARBA" id="ARBA00022898"/>
    </source>
</evidence>
<name>A0ABU0JK38_9HYPH</name>
<evidence type="ECO:0000256" key="3">
    <source>
        <dbReference type="ARBA" id="ARBA00001936"/>
    </source>
</evidence>
<dbReference type="GO" id="GO:0004794">
    <property type="term" value="F:threonine deaminase activity"/>
    <property type="evidence" value="ECO:0007669"/>
    <property type="project" value="UniProtKB-EC"/>
</dbReference>
<dbReference type="Pfam" id="PF00291">
    <property type="entry name" value="PALP"/>
    <property type="match status" value="1"/>
</dbReference>
<keyword evidence="9" id="KW-1185">Reference proteome</keyword>
<evidence type="ECO:0000256" key="2">
    <source>
        <dbReference type="ARBA" id="ARBA00001933"/>
    </source>
</evidence>
<evidence type="ECO:0000256" key="4">
    <source>
        <dbReference type="ARBA" id="ARBA00001946"/>
    </source>
</evidence>
<sequence>MDAAPIPLADIEAAERRLAGHAVTTPLLESRDLSRRAGGRVLVKPEVLQRTGSFKFRGAFNKLSSLAGPERRNGVVAFSSGNHGQAVAAAAAELGMPAVIVMPQDAPAVKIERTRAFGAEIVLFDRHTDDRAAMARGLAEARQAVLVPPFDDPMIMAGQGTIGSELARQARQLDAGLDHVLTPCGGGGLIAGVASALHALSPPTRVTAVEPAGFDDTGRSLVAGERLTNPSLAGSICDALLSPTPGALTFPINHRLLAGGLAVSDEEVRAAMAYAFAELRLVVEPGGAVALAAVLTGRFRAEGATTALVLSGGNVDPALYAATIAGR</sequence>
<keyword evidence="8" id="KW-0456">Lyase</keyword>
<keyword evidence="6" id="KW-0663">Pyridoxal phosphate</keyword>
<evidence type="ECO:0000313" key="8">
    <source>
        <dbReference type="EMBL" id="MDQ0473624.1"/>
    </source>
</evidence>
<dbReference type="RefSeq" id="WP_307282176.1">
    <property type="nucleotide sequence ID" value="NZ_JAUSVX010000017.1"/>
</dbReference>
<dbReference type="SUPFAM" id="SSF53686">
    <property type="entry name" value="Tryptophan synthase beta subunit-like PLP-dependent enzymes"/>
    <property type="match status" value="1"/>
</dbReference>
<comment type="cofactor">
    <cofactor evidence="2">
        <name>pyridoxal 5'-phosphate</name>
        <dbReference type="ChEBI" id="CHEBI:597326"/>
    </cofactor>
</comment>
<evidence type="ECO:0000313" key="9">
    <source>
        <dbReference type="Proteomes" id="UP001242480"/>
    </source>
</evidence>
<dbReference type="EMBL" id="JAUSVX010000017">
    <property type="protein sequence ID" value="MDQ0473624.1"/>
    <property type="molecule type" value="Genomic_DNA"/>
</dbReference>
<dbReference type="InterPro" id="IPR000634">
    <property type="entry name" value="Ser/Thr_deHydtase_PyrdxlP-BS"/>
</dbReference>
<organism evidence="8 9">
    <name type="scientific">Labrys wisconsinensis</name>
    <dbReference type="NCBI Taxonomy" id="425677"/>
    <lineage>
        <taxon>Bacteria</taxon>
        <taxon>Pseudomonadati</taxon>
        <taxon>Pseudomonadota</taxon>
        <taxon>Alphaproteobacteria</taxon>
        <taxon>Hyphomicrobiales</taxon>
        <taxon>Xanthobacteraceae</taxon>
        <taxon>Labrys</taxon>
    </lineage>
</organism>
<evidence type="ECO:0000256" key="1">
    <source>
        <dbReference type="ARBA" id="ARBA00001913"/>
    </source>
</evidence>
<dbReference type="InterPro" id="IPR001926">
    <property type="entry name" value="TrpB-like_PALP"/>
</dbReference>
<evidence type="ECO:0000256" key="5">
    <source>
        <dbReference type="ARBA" id="ARBA00022842"/>
    </source>
</evidence>
<dbReference type="CDD" id="cd01562">
    <property type="entry name" value="Thr-dehyd"/>
    <property type="match status" value="1"/>
</dbReference>